<feature type="domain" description="ACT" evidence="14">
    <location>
        <begin position="323"/>
        <end position="397"/>
    </location>
</feature>
<protein>
    <recommendedName>
        <fullName evidence="8 13">L-threonine dehydratase catabolic TdcB</fullName>
        <ecNumber evidence="7 13">4.3.1.19</ecNumber>
    </recommendedName>
    <alternativeName>
        <fullName evidence="13">Threonine deaminase</fullName>
    </alternativeName>
</protein>
<dbReference type="SUPFAM" id="SSF53686">
    <property type="entry name" value="Tryptophan synthase beta subunit-like PLP-dependent enzymes"/>
    <property type="match status" value="1"/>
</dbReference>
<comment type="function">
    <text evidence="13">Catalyzes the anaerobic formation of alpha-ketobutyrate and ammonia from threonine in a two-step reaction. The first step involved a dehydration of threonine and a production of enamine intermediates (aminocrotonate), which tautomerizes to its imine form (iminobutyrate). Both intermediates are unstable and short-lived. The second step is the nonenzymatic hydrolysis of the enamine/imine intermediates to form 2-ketobutyrate and free ammonia. In the low water environment of the cell, the second step is accelerated by RidA.</text>
</comment>
<evidence type="ECO:0000256" key="4">
    <source>
        <dbReference type="ARBA" id="ARBA00004958"/>
    </source>
</evidence>
<evidence type="ECO:0000256" key="8">
    <source>
        <dbReference type="ARBA" id="ARBA00022248"/>
    </source>
</evidence>
<keyword evidence="9" id="KW-0021">Allosteric enzyme</keyword>
<dbReference type="NCBIfam" id="TIGR01127">
    <property type="entry name" value="ilvA_1Cterm"/>
    <property type="match status" value="1"/>
</dbReference>
<evidence type="ECO:0000259" key="14">
    <source>
        <dbReference type="PROSITE" id="PS51671"/>
    </source>
</evidence>
<keyword evidence="10" id="KW-0100">Branched-chain amino acid biosynthesis</keyword>
<evidence type="ECO:0000313" key="15">
    <source>
        <dbReference type="EMBL" id="WBW50252.1"/>
    </source>
</evidence>
<evidence type="ECO:0000256" key="12">
    <source>
        <dbReference type="ARBA" id="ARBA00023239"/>
    </source>
</evidence>
<dbReference type="CDD" id="cd04886">
    <property type="entry name" value="ACT_ThrD-II-like"/>
    <property type="match status" value="1"/>
</dbReference>
<keyword evidence="10" id="KW-0028">Amino-acid biosynthesis</keyword>
<comment type="similarity">
    <text evidence="5 13">Belongs to the serine/threonine dehydratase family.</text>
</comment>
<gene>
    <name evidence="15" type="primary">ilvA</name>
    <name evidence="15" type="ORF">O6R05_01535</name>
</gene>
<reference evidence="15 16" key="1">
    <citation type="submission" date="2023-01" db="EMBL/GenBank/DDBJ databases">
        <authorList>
            <person name="Lee S.H."/>
            <person name="Jung H.S."/>
            <person name="Yun J.U."/>
        </authorList>
    </citation>
    <scope>NUCLEOTIDE SEQUENCE [LARGE SCALE GENOMIC DNA]</scope>
    <source>
        <strain evidence="15 16">CBA3646</strain>
    </source>
</reference>
<dbReference type="PANTHER" id="PTHR48078:SF6">
    <property type="entry name" value="L-THREONINE DEHYDRATASE CATABOLIC TDCB"/>
    <property type="match status" value="1"/>
</dbReference>
<dbReference type="Gene3D" id="3.40.50.1100">
    <property type="match status" value="2"/>
</dbReference>
<dbReference type="GO" id="GO:0004794">
    <property type="term" value="F:threonine deaminase activity"/>
    <property type="evidence" value="ECO:0007669"/>
    <property type="project" value="UniProtKB-EC"/>
</dbReference>
<organism evidence="15 16">
    <name type="scientific">Peptoniphilus equinus</name>
    <dbReference type="NCBI Taxonomy" id="3016343"/>
    <lineage>
        <taxon>Bacteria</taxon>
        <taxon>Bacillati</taxon>
        <taxon>Bacillota</taxon>
        <taxon>Tissierellia</taxon>
        <taxon>Tissierellales</taxon>
        <taxon>Peptoniphilaceae</taxon>
        <taxon>Peptoniphilus</taxon>
    </lineage>
</organism>
<accession>A0ABY7QTZ7</accession>
<evidence type="ECO:0000256" key="7">
    <source>
        <dbReference type="ARBA" id="ARBA00012096"/>
    </source>
</evidence>
<dbReference type="InterPro" id="IPR002912">
    <property type="entry name" value="ACT_dom"/>
</dbReference>
<dbReference type="PROSITE" id="PS51671">
    <property type="entry name" value="ACT"/>
    <property type="match status" value="1"/>
</dbReference>
<dbReference type="SUPFAM" id="SSF55021">
    <property type="entry name" value="ACT-like"/>
    <property type="match status" value="1"/>
</dbReference>
<evidence type="ECO:0000256" key="1">
    <source>
        <dbReference type="ARBA" id="ARBA00001274"/>
    </source>
</evidence>
<keyword evidence="11 13" id="KW-0663">Pyridoxal phosphate</keyword>
<dbReference type="InterPro" id="IPR000634">
    <property type="entry name" value="Ser/Thr_deHydtase_PyrdxlP-BS"/>
</dbReference>
<proteinExistence type="inferred from homology"/>
<dbReference type="InterPro" id="IPR044561">
    <property type="entry name" value="ACT_ThrD-II-like"/>
</dbReference>
<evidence type="ECO:0000256" key="6">
    <source>
        <dbReference type="ARBA" id="ARBA00011447"/>
    </source>
</evidence>
<evidence type="ECO:0000256" key="9">
    <source>
        <dbReference type="ARBA" id="ARBA00022533"/>
    </source>
</evidence>
<evidence type="ECO:0000256" key="10">
    <source>
        <dbReference type="ARBA" id="ARBA00022624"/>
    </source>
</evidence>
<dbReference type="InterPro" id="IPR001926">
    <property type="entry name" value="TrpB-like_PALP"/>
</dbReference>
<keyword evidence="13" id="KW-0547">Nucleotide-binding</keyword>
<keyword evidence="10" id="KW-0412">Isoleucine biosynthesis</keyword>
<dbReference type="PROSITE" id="PS00165">
    <property type="entry name" value="DEHYDRATASE_SER_THR"/>
    <property type="match status" value="1"/>
</dbReference>
<comment type="pathway">
    <text evidence="3">Amino-acid biosynthesis; L-isoleucine biosynthesis; 2-oxobutanoate from L-threonine: step 1/1.</text>
</comment>
<evidence type="ECO:0000256" key="11">
    <source>
        <dbReference type="ARBA" id="ARBA00022898"/>
    </source>
</evidence>
<evidence type="ECO:0000256" key="2">
    <source>
        <dbReference type="ARBA" id="ARBA00001933"/>
    </source>
</evidence>
<dbReference type="InterPro" id="IPR005789">
    <property type="entry name" value="Thr_deHydtase_catblc"/>
</dbReference>
<evidence type="ECO:0000313" key="16">
    <source>
        <dbReference type="Proteomes" id="UP001210339"/>
    </source>
</evidence>
<comment type="subunit">
    <text evidence="6 13">In the native structure, TdcB is in a dimeric form, whereas in the TdcB-AMP complex, it exists in a tetrameric form (dimer of dimers).</text>
</comment>
<comment type="pathway">
    <text evidence="4 13">Amino-acid degradation; L-threonine degradation via propanoate pathway; propanoate from L-threonine: step 1/4.</text>
</comment>
<dbReference type="Proteomes" id="UP001210339">
    <property type="component" value="Chromosome"/>
</dbReference>
<dbReference type="InterPro" id="IPR036052">
    <property type="entry name" value="TrpB-like_PALP_sf"/>
</dbReference>
<dbReference type="Pfam" id="PF00291">
    <property type="entry name" value="PALP"/>
    <property type="match status" value="1"/>
</dbReference>
<evidence type="ECO:0000256" key="13">
    <source>
        <dbReference type="RuleBase" id="RU363083"/>
    </source>
</evidence>
<dbReference type="EMBL" id="CP115667">
    <property type="protein sequence ID" value="WBW50252.1"/>
    <property type="molecule type" value="Genomic_DNA"/>
</dbReference>
<dbReference type="RefSeq" id="WP_271191784.1">
    <property type="nucleotide sequence ID" value="NZ_CP115667.1"/>
</dbReference>
<comment type="cofactor">
    <cofactor evidence="2 13">
        <name>pyridoxal 5'-phosphate</name>
        <dbReference type="ChEBI" id="CHEBI:597326"/>
    </cofactor>
</comment>
<evidence type="ECO:0000256" key="3">
    <source>
        <dbReference type="ARBA" id="ARBA00004810"/>
    </source>
</evidence>
<name>A0ABY7QTZ7_9FIRM</name>
<dbReference type="EC" id="4.3.1.19" evidence="7 13"/>
<sequence length="397" mass="43061">MTLSMDKVYEAKEMLTGVARRTNLVQSNVYENVYLKTENLQKTGSFKLRGAYYKISKLTEEERAKGVVACSAGNHAQGVALACQKLGIQATIFMPESAPISKVEATKSYGAEVKLVGEVYDDAYNAAMEFNEKQGATFIHPFNDETLMCGQGTVGLEIYEDLSDVDVVVVPVGGGGLISGVAYVIKQLRPECKIIGVEAETAASMQCSIVNGKLSCVDHVSTFADGIAVKQPGELTYKYAEEYVDEMVEVSDDEIAVALLELIEKHKLVTEGSGAVSYAAIKSGKVAIEGKKVALVLSGGNIDLNILDRVITRGLVVKGRHARFKVKLTDKPGQIGLVADIIGKLGGNILRIEHNDSRPSMEINSKIVKFEVETTDQDHIDRILKAIEDEGLIILER</sequence>
<dbReference type="CDD" id="cd01562">
    <property type="entry name" value="Thr-dehyd"/>
    <property type="match status" value="1"/>
</dbReference>
<evidence type="ECO:0000256" key="5">
    <source>
        <dbReference type="ARBA" id="ARBA00010869"/>
    </source>
</evidence>
<dbReference type="InterPro" id="IPR045865">
    <property type="entry name" value="ACT-like_dom_sf"/>
</dbReference>
<dbReference type="PANTHER" id="PTHR48078">
    <property type="entry name" value="THREONINE DEHYDRATASE, MITOCHONDRIAL-RELATED"/>
    <property type="match status" value="1"/>
</dbReference>
<keyword evidence="12 13" id="KW-0456">Lyase</keyword>
<dbReference type="InterPro" id="IPR050147">
    <property type="entry name" value="Ser/Thr_Dehydratase"/>
</dbReference>
<keyword evidence="16" id="KW-1185">Reference proteome</keyword>
<comment type="catalytic activity">
    <reaction evidence="1 13">
        <text>L-threonine = 2-oxobutanoate + NH4(+)</text>
        <dbReference type="Rhea" id="RHEA:22108"/>
        <dbReference type="ChEBI" id="CHEBI:16763"/>
        <dbReference type="ChEBI" id="CHEBI:28938"/>
        <dbReference type="ChEBI" id="CHEBI:57926"/>
        <dbReference type="EC" id="4.3.1.19"/>
    </reaction>
</comment>